<organism evidence="1">
    <name type="scientific">Arundo donax</name>
    <name type="common">Giant reed</name>
    <name type="synonym">Donax arundinaceus</name>
    <dbReference type="NCBI Taxonomy" id="35708"/>
    <lineage>
        <taxon>Eukaryota</taxon>
        <taxon>Viridiplantae</taxon>
        <taxon>Streptophyta</taxon>
        <taxon>Embryophyta</taxon>
        <taxon>Tracheophyta</taxon>
        <taxon>Spermatophyta</taxon>
        <taxon>Magnoliopsida</taxon>
        <taxon>Liliopsida</taxon>
        <taxon>Poales</taxon>
        <taxon>Poaceae</taxon>
        <taxon>PACMAD clade</taxon>
        <taxon>Arundinoideae</taxon>
        <taxon>Arundineae</taxon>
        <taxon>Arundo</taxon>
    </lineage>
</organism>
<sequence>MRVASLYKSELTRRTLLSHPLKSHYKSHSNS</sequence>
<dbReference type="AlphaFoldDB" id="A0A0A9FWY9"/>
<evidence type="ECO:0000313" key="1">
    <source>
        <dbReference type="EMBL" id="JAE15729.1"/>
    </source>
</evidence>
<dbReference type="EMBL" id="GBRH01182167">
    <property type="protein sequence ID" value="JAE15729.1"/>
    <property type="molecule type" value="Transcribed_RNA"/>
</dbReference>
<reference evidence="1" key="2">
    <citation type="journal article" date="2015" name="Data Brief">
        <title>Shoot transcriptome of the giant reed, Arundo donax.</title>
        <authorList>
            <person name="Barrero R.A."/>
            <person name="Guerrero F.D."/>
            <person name="Moolhuijzen P."/>
            <person name="Goolsby J.A."/>
            <person name="Tidwell J."/>
            <person name="Bellgard S.E."/>
            <person name="Bellgard M.I."/>
        </authorList>
    </citation>
    <scope>NUCLEOTIDE SEQUENCE</scope>
    <source>
        <tissue evidence="1">Shoot tissue taken approximately 20 cm above the soil surface</tissue>
    </source>
</reference>
<reference evidence="1" key="1">
    <citation type="submission" date="2014-09" db="EMBL/GenBank/DDBJ databases">
        <authorList>
            <person name="Magalhaes I.L.F."/>
            <person name="Oliveira U."/>
            <person name="Santos F.R."/>
            <person name="Vidigal T.H.D.A."/>
            <person name="Brescovit A.D."/>
            <person name="Santos A.J."/>
        </authorList>
    </citation>
    <scope>NUCLEOTIDE SEQUENCE</scope>
    <source>
        <tissue evidence="1">Shoot tissue taken approximately 20 cm above the soil surface</tissue>
    </source>
</reference>
<proteinExistence type="predicted"/>
<protein>
    <submittedName>
        <fullName evidence="1">Uncharacterized protein</fullName>
    </submittedName>
</protein>
<accession>A0A0A9FWY9</accession>
<name>A0A0A9FWY9_ARUDO</name>